<feature type="region of interest" description="Disordered" evidence="5">
    <location>
        <begin position="802"/>
        <end position="837"/>
    </location>
</feature>
<keyword evidence="8" id="KW-1185">Reference proteome</keyword>
<proteinExistence type="predicted"/>
<organism evidence="7 8">
    <name type="scientific">Ascobolus immersus RN42</name>
    <dbReference type="NCBI Taxonomy" id="1160509"/>
    <lineage>
        <taxon>Eukaryota</taxon>
        <taxon>Fungi</taxon>
        <taxon>Dikarya</taxon>
        <taxon>Ascomycota</taxon>
        <taxon>Pezizomycotina</taxon>
        <taxon>Pezizomycetes</taxon>
        <taxon>Pezizales</taxon>
        <taxon>Ascobolaceae</taxon>
        <taxon>Ascobolus</taxon>
    </lineage>
</organism>
<feature type="compositionally biased region" description="Polar residues" evidence="5">
    <location>
        <begin position="734"/>
        <end position="749"/>
    </location>
</feature>
<dbReference type="STRING" id="1160509.A0A3N4IHU6"/>
<accession>A0A3N4IHU6</accession>
<dbReference type="EMBL" id="ML119652">
    <property type="protein sequence ID" value="RPA85715.1"/>
    <property type="molecule type" value="Genomic_DNA"/>
</dbReference>
<evidence type="ECO:0000256" key="1">
    <source>
        <dbReference type="ARBA" id="ARBA00004555"/>
    </source>
</evidence>
<feature type="coiled-coil region" evidence="4">
    <location>
        <begin position="567"/>
        <end position="675"/>
    </location>
</feature>
<dbReference type="Gene3D" id="1.10.287.1490">
    <property type="match status" value="1"/>
</dbReference>
<dbReference type="GO" id="GO:0005794">
    <property type="term" value="C:Golgi apparatus"/>
    <property type="evidence" value="ECO:0007669"/>
    <property type="project" value="UniProtKB-SubCell"/>
</dbReference>
<feature type="region of interest" description="Disordered" evidence="5">
    <location>
        <begin position="716"/>
        <end position="759"/>
    </location>
</feature>
<dbReference type="OrthoDB" id="74178at2759"/>
<dbReference type="PANTHER" id="PTHR46515:SF1">
    <property type="entry name" value="TATA ELEMENT MODULATORY FACTOR"/>
    <property type="match status" value="1"/>
</dbReference>
<evidence type="ECO:0000259" key="6">
    <source>
        <dbReference type="Pfam" id="PF12325"/>
    </source>
</evidence>
<keyword evidence="3 4" id="KW-0175">Coiled coil</keyword>
<feature type="compositionally biased region" description="Low complexity" evidence="5">
    <location>
        <begin position="92"/>
        <end position="110"/>
    </location>
</feature>
<dbReference type="Pfam" id="PF12329">
    <property type="entry name" value="TMF_DNA_bd"/>
    <property type="match status" value="1"/>
</dbReference>
<feature type="coiled-coil region" evidence="4">
    <location>
        <begin position="857"/>
        <end position="957"/>
    </location>
</feature>
<feature type="coiled-coil region" evidence="4">
    <location>
        <begin position="326"/>
        <end position="536"/>
    </location>
</feature>
<evidence type="ECO:0000313" key="7">
    <source>
        <dbReference type="EMBL" id="RPA85715.1"/>
    </source>
</evidence>
<evidence type="ECO:0000256" key="2">
    <source>
        <dbReference type="ARBA" id="ARBA00023034"/>
    </source>
</evidence>
<feature type="compositionally biased region" description="Basic and acidic residues" evidence="5">
    <location>
        <begin position="813"/>
        <end position="822"/>
    </location>
</feature>
<gene>
    <name evidence="7" type="ORF">BJ508DRAFT_302543</name>
</gene>
<feature type="compositionally biased region" description="Pro residues" evidence="5">
    <location>
        <begin position="235"/>
        <end position="270"/>
    </location>
</feature>
<evidence type="ECO:0000256" key="3">
    <source>
        <dbReference type="ARBA" id="ARBA00023054"/>
    </source>
</evidence>
<feature type="compositionally biased region" description="Pro residues" evidence="5">
    <location>
        <begin position="24"/>
        <end position="43"/>
    </location>
</feature>
<protein>
    <recommendedName>
        <fullName evidence="6">TATA element modulatory factor 1 TATA binding domain-containing protein</fullName>
    </recommendedName>
</protein>
<dbReference type="PANTHER" id="PTHR46515">
    <property type="entry name" value="TATA ELEMENT MODULATORY FACTOR TMF1"/>
    <property type="match status" value="1"/>
</dbReference>
<feature type="domain" description="TATA element modulatory factor 1 TATA binding" evidence="6">
    <location>
        <begin position="845"/>
        <end position="956"/>
    </location>
</feature>
<reference evidence="7 8" key="1">
    <citation type="journal article" date="2018" name="Nat. Ecol. Evol.">
        <title>Pezizomycetes genomes reveal the molecular basis of ectomycorrhizal truffle lifestyle.</title>
        <authorList>
            <person name="Murat C."/>
            <person name="Payen T."/>
            <person name="Noel B."/>
            <person name="Kuo A."/>
            <person name="Morin E."/>
            <person name="Chen J."/>
            <person name="Kohler A."/>
            <person name="Krizsan K."/>
            <person name="Balestrini R."/>
            <person name="Da Silva C."/>
            <person name="Montanini B."/>
            <person name="Hainaut M."/>
            <person name="Levati E."/>
            <person name="Barry K.W."/>
            <person name="Belfiori B."/>
            <person name="Cichocki N."/>
            <person name="Clum A."/>
            <person name="Dockter R.B."/>
            <person name="Fauchery L."/>
            <person name="Guy J."/>
            <person name="Iotti M."/>
            <person name="Le Tacon F."/>
            <person name="Lindquist E.A."/>
            <person name="Lipzen A."/>
            <person name="Malagnac F."/>
            <person name="Mello A."/>
            <person name="Molinier V."/>
            <person name="Miyauchi S."/>
            <person name="Poulain J."/>
            <person name="Riccioni C."/>
            <person name="Rubini A."/>
            <person name="Sitrit Y."/>
            <person name="Splivallo R."/>
            <person name="Traeger S."/>
            <person name="Wang M."/>
            <person name="Zifcakova L."/>
            <person name="Wipf D."/>
            <person name="Zambonelli A."/>
            <person name="Paolocci F."/>
            <person name="Nowrousian M."/>
            <person name="Ottonello S."/>
            <person name="Baldrian P."/>
            <person name="Spatafora J.W."/>
            <person name="Henrissat B."/>
            <person name="Nagy L.G."/>
            <person name="Aury J.M."/>
            <person name="Wincker P."/>
            <person name="Grigoriev I.V."/>
            <person name="Bonfante P."/>
            <person name="Martin F.M."/>
        </authorList>
    </citation>
    <scope>NUCLEOTIDE SEQUENCE [LARGE SCALE GENOMIC DNA]</scope>
    <source>
        <strain evidence="7 8">RN42</strain>
    </source>
</reference>
<dbReference type="AlphaFoldDB" id="A0A3N4IHU6"/>
<feature type="region of interest" description="Disordered" evidence="5">
    <location>
        <begin position="17"/>
        <end position="296"/>
    </location>
</feature>
<dbReference type="Pfam" id="PF12325">
    <property type="entry name" value="TMF_TATA_bd"/>
    <property type="match status" value="1"/>
</dbReference>
<keyword evidence="2" id="KW-0333">Golgi apparatus</keyword>
<name>A0A3N4IHU6_ASCIM</name>
<evidence type="ECO:0000256" key="4">
    <source>
        <dbReference type="SAM" id="Coils"/>
    </source>
</evidence>
<sequence length="960" mass="106902">MNFLSKAVTGLESRLDKVLLSGEPEPPSSSTPPPPSASAPPPATDDSLKPTSADKPGLERSSSTKSVRSLKDGAGKGQPRLSMQERLAMAMARAKAGSPASVAASSPRGSLDVRRDSGEVRRSEDGRGSGEVRRERKEEKVEDKKEEEKVKEDKVEDKKEEEKTEVKTEEKVKEVETKDIPEIKTTPAEDKVEAEAEAEKEQEKEDGKESTTEAPEAVEPVQGETTPPQATSEPPVAPSSPPPSPTPAPPNPQAAVDPIPPPPHPSPSPRPILESRPTHTRTQSLRPAASTKTSEEYELLIDQLRSDLITCEMRRQEEVAASADRIDTLETQLKTLTASLTDATAKSTDSSTLQKKLSAAEEKCALLLEEGERMSKRELQLNTAIKRLRTKVQEEEKTSGDAKKRLEKLEKENGDLVAKAKKGAEDAKKLDMTQKTLNKLESEFGKVLQDRDRAKTELEEARARVKAAEGRAVEAEGRAQTEALEAERRVSGELRGQVEQLRGEKEKVEEQWKREVRELEEKVQAEVERGGRVERELKNEQLVMETKMEGLRARLEELSTGAGGDAQAKLLRQIEMLQGQQASLQERWRTQEMNLNAKVAAVEKERDEAVKREGDVRKKARELNQKAKRLEMELESANIKIKDLEHDLTTQTELVESLQQKVTDLDKKLTEMAATIEQQKATFDTELTTRLDEEKAKWEESLQFPPPVPHNFYSQTRKNSGGLSDLLSPISRRSGPSSTTFLRTGSITADPTPILAEPHSLNRRIRAHIEGTTSPPIRHQDSNLSLPQLSTAALTKNNNTSQLSLASFSPNPDHPHDTESHSHSHFPHSPAFPPSRQYTQDMLSASTVAAGPSVQLVERMSAAVRRLESEVSGLREELHALSTSRDEARAEIVDLMKENEEKKEVEQRLKKCQAEMAQLEERFATTLEMLGEKEEMVEELRHDVADWKEMYRELVQSSTK</sequence>
<evidence type="ECO:0000313" key="8">
    <source>
        <dbReference type="Proteomes" id="UP000275078"/>
    </source>
</evidence>
<comment type="subcellular location">
    <subcellularLocation>
        <location evidence="1">Golgi apparatus</location>
    </subcellularLocation>
</comment>
<dbReference type="Proteomes" id="UP000275078">
    <property type="component" value="Unassembled WGS sequence"/>
</dbReference>
<dbReference type="InterPro" id="IPR052602">
    <property type="entry name" value="Growth_transcription_reg"/>
</dbReference>
<dbReference type="GO" id="GO:0005783">
    <property type="term" value="C:endoplasmic reticulum"/>
    <property type="evidence" value="ECO:0007669"/>
    <property type="project" value="TreeGrafter"/>
</dbReference>
<dbReference type="InterPro" id="IPR022092">
    <property type="entry name" value="TMF_DNA-bd"/>
</dbReference>
<evidence type="ECO:0000256" key="5">
    <source>
        <dbReference type="SAM" id="MobiDB-lite"/>
    </source>
</evidence>
<feature type="compositionally biased region" description="Basic and acidic residues" evidence="5">
    <location>
        <begin position="111"/>
        <end position="211"/>
    </location>
</feature>
<dbReference type="InterPro" id="IPR022091">
    <property type="entry name" value="TMF_TATA-bd"/>
</dbReference>